<feature type="region of interest" description="Disordered" evidence="1">
    <location>
        <begin position="193"/>
        <end position="214"/>
    </location>
</feature>
<reference evidence="3 4" key="1">
    <citation type="submission" date="2018-10" db="EMBL/GenBank/DDBJ databases">
        <title>Natronolimnobius sp. XQ-INN 246 isolated from Inner Mongolia Autonomous Region of China.</title>
        <authorList>
            <person name="Xue Q."/>
        </authorList>
    </citation>
    <scope>NUCLEOTIDE SEQUENCE [LARGE SCALE GENOMIC DNA]</scope>
    <source>
        <strain evidence="3 4">XQ-INN 246</strain>
    </source>
</reference>
<feature type="region of interest" description="Disordered" evidence="1">
    <location>
        <begin position="234"/>
        <end position="258"/>
    </location>
</feature>
<evidence type="ECO:0000313" key="3">
    <source>
        <dbReference type="EMBL" id="THE66368.1"/>
    </source>
</evidence>
<name>A0A4S3TUL8_9EURY</name>
<dbReference type="Proteomes" id="UP000318864">
    <property type="component" value="Unassembled WGS sequence"/>
</dbReference>
<dbReference type="AlphaFoldDB" id="A0A4S3TUL8"/>
<dbReference type="OrthoDB" id="213793at2157"/>
<evidence type="ECO:0000259" key="2">
    <source>
        <dbReference type="PROSITE" id="PS51186"/>
    </source>
</evidence>
<organism evidence="3 4">
    <name type="scientific">Salinadaptatus halalkaliphilus</name>
    <dbReference type="NCBI Taxonomy" id="2419781"/>
    <lineage>
        <taxon>Archaea</taxon>
        <taxon>Methanobacteriati</taxon>
        <taxon>Methanobacteriota</taxon>
        <taxon>Stenosarchaea group</taxon>
        <taxon>Halobacteria</taxon>
        <taxon>Halobacteriales</taxon>
        <taxon>Natrialbaceae</taxon>
        <taxon>Salinadaptatus</taxon>
    </lineage>
</organism>
<evidence type="ECO:0000256" key="1">
    <source>
        <dbReference type="SAM" id="MobiDB-lite"/>
    </source>
</evidence>
<dbReference type="Pfam" id="PF00583">
    <property type="entry name" value="Acetyltransf_1"/>
    <property type="match status" value="1"/>
</dbReference>
<feature type="domain" description="N-acetyltransferase" evidence="2">
    <location>
        <begin position="46"/>
        <end position="192"/>
    </location>
</feature>
<feature type="compositionally biased region" description="Acidic residues" evidence="1">
    <location>
        <begin position="195"/>
        <end position="206"/>
    </location>
</feature>
<accession>A0A4S3TUL8</accession>
<sequence>MPNADVFSVSVPIVLRPITNGAKRVCPATDWSRPITTSSADETGVDNLLTVATDSRPVDLEFELLGWPPDGPKLQLDYRRFSYAGKFVMTNTGKAVARDGDELVAAVAFNEDRTDADQLWLRYVTVDRERRGDGIGPELLRFARDRAVERGYNRLRIAVNNPFAYEALYRSGFAYTGETTGIAELVLEYPRPDDGGDGVDFGDETDGEGRSARARYQAGLAEFRDRELSDAELDFLDARRDSDPPAPDSSGARSSEGI</sequence>
<comment type="caution">
    <text evidence="3">The sequence shown here is derived from an EMBL/GenBank/DDBJ whole genome shotgun (WGS) entry which is preliminary data.</text>
</comment>
<dbReference type="GO" id="GO:0016747">
    <property type="term" value="F:acyltransferase activity, transferring groups other than amino-acyl groups"/>
    <property type="evidence" value="ECO:0007669"/>
    <property type="project" value="InterPro"/>
</dbReference>
<protein>
    <submittedName>
        <fullName evidence="3">N-acetyltransferase</fullName>
    </submittedName>
</protein>
<dbReference type="EMBL" id="RBZW01000011">
    <property type="protein sequence ID" value="THE66368.1"/>
    <property type="molecule type" value="Genomic_DNA"/>
</dbReference>
<dbReference type="InterPro" id="IPR016181">
    <property type="entry name" value="Acyl_CoA_acyltransferase"/>
</dbReference>
<keyword evidence="4" id="KW-1185">Reference proteome</keyword>
<proteinExistence type="predicted"/>
<feature type="compositionally biased region" description="Low complexity" evidence="1">
    <location>
        <begin position="248"/>
        <end position="258"/>
    </location>
</feature>
<dbReference type="InterPro" id="IPR000182">
    <property type="entry name" value="GNAT_dom"/>
</dbReference>
<gene>
    <name evidence="3" type="ORF">D8Y22_03460</name>
</gene>
<dbReference type="SUPFAM" id="SSF55729">
    <property type="entry name" value="Acyl-CoA N-acyltransferases (Nat)"/>
    <property type="match status" value="1"/>
</dbReference>
<dbReference type="CDD" id="cd04301">
    <property type="entry name" value="NAT_SF"/>
    <property type="match status" value="1"/>
</dbReference>
<keyword evidence="3" id="KW-0808">Transferase</keyword>
<evidence type="ECO:0000313" key="4">
    <source>
        <dbReference type="Proteomes" id="UP000318864"/>
    </source>
</evidence>
<dbReference type="PROSITE" id="PS51186">
    <property type="entry name" value="GNAT"/>
    <property type="match status" value="1"/>
</dbReference>
<dbReference type="Gene3D" id="3.40.630.30">
    <property type="match status" value="1"/>
</dbReference>